<dbReference type="Proteomes" id="UP000315217">
    <property type="component" value="Unassembled WGS sequence"/>
</dbReference>
<evidence type="ECO:0000313" key="5">
    <source>
        <dbReference type="Proteomes" id="UP000315217"/>
    </source>
</evidence>
<dbReference type="InterPro" id="IPR010376">
    <property type="entry name" value="GBBH-like_N"/>
</dbReference>
<dbReference type="Pfam" id="PF06155">
    <property type="entry name" value="GBBH-like_N"/>
    <property type="match status" value="1"/>
</dbReference>
<proteinExistence type="predicted"/>
<keyword evidence="2" id="KW-0408">Iron</keyword>
<feature type="domain" description="Gamma-butyrobetaine hydroxylase-like N-terminal" evidence="3">
    <location>
        <begin position="17"/>
        <end position="96"/>
    </location>
</feature>
<evidence type="ECO:0000256" key="1">
    <source>
        <dbReference type="ARBA" id="ARBA00022723"/>
    </source>
</evidence>
<reference evidence="4 5" key="1">
    <citation type="journal article" date="2019" name="Nat. Microbiol.">
        <title>Mediterranean grassland soil C-N compound turnover is dependent on rainfall and depth, and is mediated by genomically divergent microorganisms.</title>
        <authorList>
            <person name="Diamond S."/>
            <person name="Andeer P.F."/>
            <person name="Li Z."/>
            <person name="Crits-Christoph A."/>
            <person name="Burstein D."/>
            <person name="Anantharaman K."/>
            <person name="Lane K.R."/>
            <person name="Thomas B.C."/>
            <person name="Pan C."/>
            <person name="Northen T.R."/>
            <person name="Banfield J.F."/>
        </authorList>
    </citation>
    <scope>NUCLEOTIDE SEQUENCE [LARGE SCALE GENOMIC DNA]</scope>
    <source>
        <strain evidence="4">NP_1</strain>
    </source>
</reference>
<dbReference type="InterPro" id="IPR038492">
    <property type="entry name" value="GBBH-like_N_sf"/>
</dbReference>
<dbReference type="GO" id="GO:0046872">
    <property type="term" value="F:metal ion binding"/>
    <property type="evidence" value="ECO:0007669"/>
    <property type="project" value="UniProtKB-KW"/>
</dbReference>
<evidence type="ECO:0000259" key="3">
    <source>
        <dbReference type="Pfam" id="PF06155"/>
    </source>
</evidence>
<name>A0A537LII4_9BACT</name>
<organism evidence="4 5">
    <name type="scientific">Candidatus Segetimicrobium genomatis</name>
    <dbReference type="NCBI Taxonomy" id="2569760"/>
    <lineage>
        <taxon>Bacteria</taxon>
        <taxon>Bacillati</taxon>
        <taxon>Candidatus Sysuimicrobiota</taxon>
        <taxon>Candidatus Sysuimicrobiia</taxon>
        <taxon>Candidatus Sysuimicrobiales</taxon>
        <taxon>Candidatus Segetimicrobiaceae</taxon>
        <taxon>Candidatus Segetimicrobium</taxon>
    </lineage>
</organism>
<dbReference type="EMBL" id="VBAI01000238">
    <property type="protein sequence ID" value="TMJ07834.1"/>
    <property type="molecule type" value="Genomic_DNA"/>
</dbReference>
<accession>A0A537LII4</accession>
<dbReference type="AlphaFoldDB" id="A0A537LII4"/>
<evidence type="ECO:0000313" key="4">
    <source>
        <dbReference type="EMBL" id="TMJ07834.1"/>
    </source>
</evidence>
<dbReference type="Gene3D" id="3.30.2020.30">
    <property type="match status" value="1"/>
</dbReference>
<comment type="caution">
    <text evidence="4">The sequence shown here is derived from an EMBL/GenBank/DDBJ whole genome shotgun (WGS) entry which is preliminary data.</text>
</comment>
<gene>
    <name evidence="4" type="ORF">E6G98_13185</name>
</gene>
<evidence type="ECO:0000256" key="2">
    <source>
        <dbReference type="ARBA" id="ARBA00023004"/>
    </source>
</evidence>
<keyword evidence="1" id="KW-0479">Metal-binding</keyword>
<dbReference type="PANTHER" id="PTHR35303">
    <property type="entry name" value="OS02G0197800 PROTEIN"/>
    <property type="match status" value="1"/>
</dbReference>
<sequence length="115" mass="13189">MSPRMPTPVELGSVVSKPFRITWSDGHRSTYSWKALRVACPCAHCRGEWPVRRSVDPASIREDVHPMRIDRVGAYALQLTWWDGHNTGLYPFPMLRFELCECEECRAARSTPSAR</sequence>
<protein>
    <submittedName>
        <fullName evidence="4">DUF971 domain-containing protein</fullName>
    </submittedName>
</protein>